<dbReference type="CDD" id="cd10747">
    <property type="entry name" value="DnaJ_C"/>
    <property type="match status" value="1"/>
</dbReference>
<gene>
    <name evidence="4" type="ORF">RDB_LOCUS49737</name>
</gene>
<dbReference type="Gene3D" id="1.10.287.110">
    <property type="entry name" value="DnaJ domain"/>
    <property type="match status" value="1"/>
</dbReference>
<feature type="compositionally biased region" description="Polar residues" evidence="2">
    <location>
        <begin position="97"/>
        <end position="108"/>
    </location>
</feature>
<dbReference type="InterPro" id="IPR001623">
    <property type="entry name" value="DnaJ_domain"/>
</dbReference>
<accession>A0A8H3BK50</accession>
<feature type="region of interest" description="Disordered" evidence="2">
    <location>
        <begin position="80"/>
        <end position="254"/>
    </location>
</feature>
<organism evidence="4 5">
    <name type="scientific">Rhizoctonia solani</name>
    <dbReference type="NCBI Taxonomy" id="456999"/>
    <lineage>
        <taxon>Eukaryota</taxon>
        <taxon>Fungi</taxon>
        <taxon>Dikarya</taxon>
        <taxon>Basidiomycota</taxon>
        <taxon>Agaricomycotina</taxon>
        <taxon>Agaricomycetes</taxon>
        <taxon>Cantharellales</taxon>
        <taxon>Ceratobasidiaceae</taxon>
        <taxon>Rhizoctonia</taxon>
    </lineage>
</organism>
<feature type="compositionally biased region" description="Basic and acidic residues" evidence="2">
    <location>
        <begin position="139"/>
        <end position="149"/>
    </location>
</feature>
<evidence type="ECO:0000256" key="2">
    <source>
        <dbReference type="SAM" id="MobiDB-lite"/>
    </source>
</evidence>
<feature type="compositionally biased region" description="Polar residues" evidence="2">
    <location>
        <begin position="150"/>
        <end position="169"/>
    </location>
</feature>
<protein>
    <recommendedName>
        <fullName evidence="3">J domain-containing protein</fullName>
    </recommendedName>
</protein>
<dbReference type="PRINTS" id="PR00625">
    <property type="entry name" value="JDOMAIN"/>
</dbReference>
<dbReference type="SUPFAM" id="SSF49493">
    <property type="entry name" value="HSP40/DnaJ peptide-binding domain"/>
    <property type="match status" value="2"/>
</dbReference>
<dbReference type="EMBL" id="CAJMWZ010002671">
    <property type="protein sequence ID" value="CAE6459723.1"/>
    <property type="molecule type" value="Genomic_DNA"/>
</dbReference>
<feature type="domain" description="J" evidence="3">
    <location>
        <begin position="15"/>
        <end position="95"/>
    </location>
</feature>
<keyword evidence="1" id="KW-0143">Chaperone</keyword>
<feature type="compositionally biased region" description="Polar residues" evidence="2">
    <location>
        <begin position="122"/>
        <end position="138"/>
    </location>
</feature>
<dbReference type="InterPro" id="IPR008971">
    <property type="entry name" value="HSP40/DnaJ_pept-bd"/>
</dbReference>
<dbReference type="AlphaFoldDB" id="A0A8H3BK50"/>
<dbReference type="GO" id="GO:0051082">
    <property type="term" value="F:unfolded protein binding"/>
    <property type="evidence" value="ECO:0007669"/>
    <property type="project" value="InterPro"/>
</dbReference>
<comment type="caution">
    <text evidence="4">The sequence shown here is derived from an EMBL/GenBank/DDBJ whole genome shotgun (WGS) entry which is preliminary data.</text>
</comment>
<dbReference type="Pfam" id="PF01556">
    <property type="entry name" value="DnaJ_C"/>
    <property type="match status" value="1"/>
</dbReference>
<dbReference type="Gene3D" id="2.60.260.20">
    <property type="entry name" value="Urease metallochaperone UreE, N-terminal domain"/>
    <property type="match status" value="2"/>
</dbReference>
<evidence type="ECO:0000313" key="5">
    <source>
        <dbReference type="Proteomes" id="UP000663850"/>
    </source>
</evidence>
<dbReference type="CDD" id="cd06257">
    <property type="entry name" value="DnaJ"/>
    <property type="match status" value="1"/>
</dbReference>
<dbReference type="SMART" id="SM00271">
    <property type="entry name" value="DnaJ"/>
    <property type="match status" value="1"/>
</dbReference>
<sequence length="497" mass="54861">MDDFGMFNIPVMSVDHYDALGLKRENEPGIEEIQNAYRHLALHWHPERNKGTMKRETAALKFIEINEAYKVLMDQKLREAKAAGKGKKSKKDGRAMSPSTDPASPNGRSKSRPRWSAAALMSRSQLNATPDLTANSTDVPKDDGDRHSPNESNKTPRSSMAPSHTSGPARSTFASPPPPSLFSFQLGSQFSGPYHSYTPEPPRSSAPSRGTSPSFHARTGPEIPITAPTPTRPYPENSRASYNTVRSPPAVYTPDQDVRLPRYLRPMSDGASEIGSESSYFNGHSVSVAGSSSSTSTFLPDDHFFPIYLALEDLYTCKTHRFRINRHLLNGQTKEVFVDVSVQPNWRDGTQLRCKGLGDEREGLPPQDVIFIVKEKLHPRFLRDPVGYDIYARLEISLVIALGGGSTDDEALMIRGVDGREIIVGVPPPVVRHGSMTRIKGAGMPKHKTKDGSVPLRGDLILEWCVLPPDKPLSEDAMAELREALGELWLNEDDGLE</sequence>
<name>A0A8H3BK50_9AGAM</name>
<dbReference type="SUPFAM" id="SSF46565">
    <property type="entry name" value="Chaperone J-domain"/>
    <property type="match status" value="1"/>
</dbReference>
<feature type="compositionally biased region" description="Polar residues" evidence="2">
    <location>
        <begin position="205"/>
        <end position="214"/>
    </location>
</feature>
<dbReference type="GO" id="GO:0051087">
    <property type="term" value="F:protein-folding chaperone binding"/>
    <property type="evidence" value="ECO:0007669"/>
    <property type="project" value="TreeGrafter"/>
</dbReference>
<evidence type="ECO:0000313" key="4">
    <source>
        <dbReference type="EMBL" id="CAE6459723.1"/>
    </source>
</evidence>
<proteinExistence type="predicted"/>
<dbReference type="InterPro" id="IPR036869">
    <property type="entry name" value="J_dom_sf"/>
</dbReference>
<dbReference type="Pfam" id="PF00226">
    <property type="entry name" value="DnaJ"/>
    <property type="match status" value="1"/>
</dbReference>
<dbReference type="PANTHER" id="PTHR24078:SF553">
    <property type="entry name" value="DNAJ HOMOLOG SUBFAMILY B MEMBER 5"/>
    <property type="match status" value="1"/>
</dbReference>
<dbReference type="Proteomes" id="UP000663850">
    <property type="component" value="Unassembled WGS sequence"/>
</dbReference>
<feature type="compositionally biased region" description="Low complexity" evidence="2">
    <location>
        <begin position="181"/>
        <end position="193"/>
    </location>
</feature>
<evidence type="ECO:0000256" key="1">
    <source>
        <dbReference type="ARBA" id="ARBA00023186"/>
    </source>
</evidence>
<reference evidence="4" key="1">
    <citation type="submission" date="2021-01" db="EMBL/GenBank/DDBJ databases">
        <authorList>
            <person name="Kaushik A."/>
        </authorList>
    </citation>
    <scope>NUCLEOTIDE SEQUENCE</scope>
    <source>
        <strain evidence="4">Type strain: AG8-Rh-89/</strain>
    </source>
</reference>
<evidence type="ECO:0000259" key="3">
    <source>
        <dbReference type="PROSITE" id="PS50076"/>
    </source>
</evidence>
<dbReference type="InterPro" id="IPR002939">
    <property type="entry name" value="DnaJ_C"/>
</dbReference>
<dbReference type="GO" id="GO:0005829">
    <property type="term" value="C:cytosol"/>
    <property type="evidence" value="ECO:0007669"/>
    <property type="project" value="TreeGrafter"/>
</dbReference>
<dbReference type="GO" id="GO:0006457">
    <property type="term" value="P:protein folding"/>
    <property type="evidence" value="ECO:0007669"/>
    <property type="project" value="InterPro"/>
</dbReference>
<dbReference type="InterPro" id="IPR051339">
    <property type="entry name" value="DnaJ_subfamily_B"/>
</dbReference>
<dbReference type="PANTHER" id="PTHR24078">
    <property type="entry name" value="DNAJ HOMOLOG SUBFAMILY C MEMBER"/>
    <property type="match status" value="1"/>
</dbReference>
<dbReference type="PROSITE" id="PS50076">
    <property type="entry name" value="DNAJ_2"/>
    <property type="match status" value="1"/>
</dbReference>